<gene>
    <name evidence="3" type="ORF">HGRIS_007106</name>
</gene>
<keyword evidence="1" id="KW-0732">Signal</keyword>
<dbReference type="Proteomes" id="UP001556367">
    <property type="component" value="Unassembled WGS sequence"/>
</dbReference>
<dbReference type="InterPro" id="IPR038955">
    <property type="entry name" value="PriA/CPL1_fungi"/>
</dbReference>
<accession>A0ABR3JBD0</accession>
<feature type="domain" description="Protein CPL1-like" evidence="2">
    <location>
        <begin position="196"/>
        <end position="258"/>
    </location>
</feature>
<comment type="caution">
    <text evidence="3">The sequence shown here is derived from an EMBL/GenBank/DDBJ whole genome shotgun (WGS) entry which is preliminary data.</text>
</comment>
<dbReference type="Pfam" id="PF21671">
    <property type="entry name" value="CPL1-like"/>
    <property type="match status" value="1"/>
</dbReference>
<reference evidence="4" key="1">
    <citation type="submission" date="2024-06" db="EMBL/GenBank/DDBJ databases">
        <title>Multi-omics analyses provide insights into the biosynthesis of the anticancer antibiotic pleurotin in Hohenbuehelia grisea.</title>
        <authorList>
            <person name="Weaver J.A."/>
            <person name="Alberti F."/>
        </authorList>
    </citation>
    <scope>NUCLEOTIDE SEQUENCE [LARGE SCALE GENOMIC DNA]</scope>
    <source>
        <strain evidence="4">T-177</strain>
    </source>
</reference>
<evidence type="ECO:0000313" key="4">
    <source>
        <dbReference type="Proteomes" id="UP001556367"/>
    </source>
</evidence>
<evidence type="ECO:0000313" key="3">
    <source>
        <dbReference type="EMBL" id="KAL0952887.1"/>
    </source>
</evidence>
<name>A0ABR3JBD0_9AGAR</name>
<dbReference type="EMBL" id="JASNQZ010000010">
    <property type="protein sequence ID" value="KAL0952887.1"/>
    <property type="molecule type" value="Genomic_DNA"/>
</dbReference>
<sequence length="270" mass="28722">MLNIFVLATMLSAGLQVIAGDITAAPPQPASVPSLHSSLEKRQRAMDTCAYLDVNDSDLGQLQSCFCLSGVNAYINAMYASETPARRRFLRQKLRGLVTDNGEVCTYPPNSRPNCQQGAPCLFSCTRGYTANQMTRTCDCTARGRIDCGGRCVRGTACVSGVPVTRRELALQEANPCDVGETLCGVRSARAGQDSWECVKTNESLESCGGCTVPYDNAAAFGRDCSTIDADAVSCIQGSCRVTACKSGFRSANNGTDCTPMAKIAARSLF</sequence>
<protein>
    <recommendedName>
        <fullName evidence="2">Protein CPL1-like domain-containing protein</fullName>
    </recommendedName>
</protein>
<evidence type="ECO:0000256" key="1">
    <source>
        <dbReference type="SAM" id="SignalP"/>
    </source>
</evidence>
<feature type="chain" id="PRO_5045477467" description="Protein CPL1-like domain-containing protein" evidence="1">
    <location>
        <begin position="20"/>
        <end position="270"/>
    </location>
</feature>
<dbReference type="InterPro" id="IPR048661">
    <property type="entry name" value="CPL1-like"/>
</dbReference>
<feature type="signal peptide" evidence="1">
    <location>
        <begin position="1"/>
        <end position="19"/>
    </location>
</feature>
<organism evidence="3 4">
    <name type="scientific">Hohenbuehelia grisea</name>
    <dbReference type="NCBI Taxonomy" id="104357"/>
    <lineage>
        <taxon>Eukaryota</taxon>
        <taxon>Fungi</taxon>
        <taxon>Dikarya</taxon>
        <taxon>Basidiomycota</taxon>
        <taxon>Agaricomycotina</taxon>
        <taxon>Agaricomycetes</taxon>
        <taxon>Agaricomycetidae</taxon>
        <taxon>Agaricales</taxon>
        <taxon>Pleurotineae</taxon>
        <taxon>Pleurotaceae</taxon>
        <taxon>Hohenbuehelia</taxon>
    </lineage>
</organism>
<dbReference type="PANTHER" id="PTHR35192">
    <property type="entry name" value="PROTEIN, PUTATIVE-RELATED"/>
    <property type="match status" value="1"/>
</dbReference>
<evidence type="ECO:0000259" key="2">
    <source>
        <dbReference type="Pfam" id="PF21671"/>
    </source>
</evidence>
<keyword evidence="4" id="KW-1185">Reference proteome</keyword>
<proteinExistence type="predicted"/>
<dbReference type="PANTHER" id="PTHR35192:SF2">
    <property type="entry name" value="APPLE DOMAIN-CONTAINING PROTEIN"/>
    <property type="match status" value="1"/>
</dbReference>